<feature type="compositionally biased region" description="Basic and acidic residues" evidence="7">
    <location>
        <begin position="14"/>
        <end position="24"/>
    </location>
</feature>
<feature type="binding site" evidence="5">
    <location>
        <position position="130"/>
    </location>
    <ligand>
        <name>pyridoxal 5'-phosphate</name>
        <dbReference type="ChEBI" id="CHEBI:597326"/>
    </ligand>
</feature>
<dbReference type="PIRSF" id="PIRSF038800">
    <property type="entry name" value="KYNU"/>
    <property type="match status" value="1"/>
</dbReference>
<dbReference type="InterPro" id="IPR015421">
    <property type="entry name" value="PyrdxlP-dep_Trfase_major"/>
</dbReference>
<gene>
    <name evidence="8" type="primary">BNA5_3</name>
    <name evidence="5" type="synonym">BNA5</name>
    <name evidence="8" type="ORF">ACHE_40130A</name>
</gene>
<dbReference type="AlphaFoldDB" id="A0A7R7VMY0"/>
<dbReference type="Gene3D" id="3.40.640.10">
    <property type="entry name" value="Type I PLP-dependent aspartate aminotransferase-like (Major domain)"/>
    <property type="match status" value="1"/>
</dbReference>
<keyword evidence="3 5" id="KW-0378">Hydrolase</keyword>
<dbReference type="EC" id="3.7.1.3" evidence="5 6"/>
<dbReference type="GO" id="GO:0030429">
    <property type="term" value="F:kynureninase activity"/>
    <property type="evidence" value="ECO:0007669"/>
    <property type="project" value="UniProtKB-UniRule"/>
</dbReference>
<comment type="pathway">
    <text evidence="5 6">Cofactor biosynthesis; NAD(+) biosynthesis; quinolinate from L-kynurenine: step 2/3.</text>
</comment>
<evidence type="ECO:0000256" key="1">
    <source>
        <dbReference type="ARBA" id="ARBA00022490"/>
    </source>
</evidence>
<dbReference type="InterPro" id="IPR015424">
    <property type="entry name" value="PyrdxlP-dep_Trfase"/>
</dbReference>
<feature type="binding site" evidence="5">
    <location>
        <position position="309"/>
    </location>
    <ligand>
        <name>pyridoxal 5'-phosphate</name>
        <dbReference type="ChEBI" id="CHEBI:597326"/>
    </ligand>
</feature>
<feature type="compositionally biased region" description="Polar residues" evidence="7">
    <location>
        <begin position="1"/>
        <end position="11"/>
    </location>
</feature>
<dbReference type="NCBIfam" id="TIGR01814">
    <property type="entry name" value="kynureninase"/>
    <property type="match status" value="1"/>
</dbReference>
<protein>
    <recommendedName>
        <fullName evidence="5 6">Kynureninase</fullName>
        <ecNumber evidence="5 6">3.7.1.3</ecNumber>
    </recommendedName>
    <alternativeName>
        <fullName evidence="5">Biosynthesis of nicotinic acid protein 5</fullName>
    </alternativeName>
    <alternativeName>
        <fullName evidence="5">L-kynurenine hydrolase</fullName>
    </alternativeName>
</protein>
<comment type="subcellular location">
    <subcellularLocation>
        <location evidence="5 6">Cytoplasm</location>
    </subcellularLocation>
</comment>
<proteinExistence type="inferred from homology"/>
<dbReference type="UniPathway" id="UPA00334">
    <property type="reaction ID" value="UER00455"/>
</dbReference>
<feature type="binding site" evidence="5">
    <location>
        <position position="269"/>
    </location>
    <ligand>
        <name>pyridoxal 5'-phosphate</name>
        <dbReference type="ChEBI" id="CHEBI:597326"/>
    </ligand>
</feature>
<feature type="binding site" evidence="5">
    <location>
        <position position="131"/>
    </location>
    <ligand>
        <name>pyridoxal 5'-phosphate</name>
        <dbReference type="ChEBI" id="CHEBI:597326"/>
    </ligand>
</feature>
<dbReference type="HAMAP" id="MF_01970">
    <property type="entry name" value="Kynureninase"/>
    <property type="match status" value="1"/>
</dbReference>
<sequence length="470" mass="52698">MATQIPQSGVYSRQEAESRDAQDPLRSFREEFIIPSRKDLQRRTLAVEDQDTSEPCIYLCGNSLGLQPRNTQKYIEYYLRTWATKGVTGHFTPHDDQLLPPFVDVDEAGSKLMAPVVGALQSEVAVMGSLTANIHVLLGSFYRPTEERFKVIMEGKAFPSDHYAIESQIQLHGFNPDDAMVLIEPEDREFPTLSTEQILRVIDEHASSTALLFLSAIQFYTGQYFEIEKITAYARSKGILVGWDCAHAAGNVDLRLHDWNVDFAAWCNYKYLNSGPGGMAAIFVHEKHGQVNADKVGTEEGFRPRLAGWWGDDKGRRFLMENKFVPQPGAAGYQLSNPSVLDMNAVVASLELFNRTTMANIRERSLALTGYLEHLLLTYPINSLAERPFSIITPSNPAERGAQLSLRLKPGLLDSVLQSLEEHAIVVDERKPDVIRVAPAPLYNTYVEIWEFCQVFLNACVKAVSPVSLR</sequence>
<feature type="binding site" evidence="5">
    <location>
        <position position="337"/>
    </location>
    <ligand>
        <name>pyridoxal 5'-phosphate</name>
        <dbReference type="ChEBI" id="CHEBI:597326"/>
    </ligand>
</feature>
<dbReference type="Pfam" id="PF22580">
    <property type="entry name" value="KYNU_C"/>
    <property type="match status" value="1"/>
</dbReference>
<evidence type="ECO:0000256" key="5">
    <source>
        <dbReference type="HAMAP-Rule" id="MF_03017"/>
    </source>
</evidence>
<evidence type="ECO:0000256" key="4">
    <source>
        <dbReference type="ARBA" id="ARBA00022898"/>
    </source>
</evidence>
<dbReference type="EMBL" id="AP024419">
    <property type="protein sequence ID" value="BCR87566.1"/>
    <property type="molecule type" value="Genomic_DNA"/>
</dbReference>
<dbReference type="GO" id="GO:0019441">
    <property type="term" value="P:L-tryptophan catabolic process to kynurenine"/>
    <property type="evidence" value="ECO:0007669"/>
    <property type="project" value="TreeGrafter"/>
</dbReference>
<dbReference type="GO" id="GO:0097053">
    <property type="term" value="P:L-kynurenine catabolic process"/>
    <property type="evidence" value="ECO:0007669"/>
    <property type="project" value="UniProtKB-UniRule"/>
</dbReference>
<evidence type="ECO:0000256" key="6">
    <source>
        <dbReference type="PIRNR" id="PIRNR038800"/>
    </source>
</evidence>
<reference evidence="8" key="2">
    <citation type="submission" date="2021-02" db="EMBL/GenBank/DDBJ databases">
        <title>Aspergillus chevalieri M1 genome sequence.</title>
        <authorList>
            <person name="Kadooka C."/>
            <person name="Mori K."/>
            <person name="Futagami T."/>
        </authorList>
    </citation>
    <scope>NUCLEOTIDE SEQUENCE</scope>
    <source>
        <strain evidence="8">M1</strain>
    </source>
</reference>
<evidence type="ECO:0000313" key="9">
    <source>
        <dbReference type="Proteomes" id="UP000637239"/>
    </source>
</evidence>
<feature type="binding site" evidence="5">
    <location>
        <position position="244"/>
    </location>
    <ligand>
        <name>pyridoxal 5'-phosphate</name>
        <dbReference type="ChEBI" id="CHEBI:597326"/>
    </ligand>
</feature>
<feature type="binding site" evidence="5">
    <location>
        <position position="215"/>
    </location>
    <ligand>
        <name>pyridoxal 5'-phosphate</name>
        <dbReference type="ChEBI" id="CHEBI:597326"/>
    </ligand>
</feature>
<dbReference type="FunFam" id="3.40.640.10:FF:000031">
    <property type="entry name" value="Kynureninase"/>
    <property type="match status" value="1"/>
</dbReference>
<dbReference type="PANTHER" id="PTHR14084:SF0">
    <property type="entry name" value="KYNURENINASE"/>
    <property type="match status" value="1"/>
</dbReference>
<dbReference type="RefSeq" id="XP_043136088.1">
    <property type="nucleotide sequence ID" value="XM_043278294.1"/>
</dbReference>
<evidence type="ECO:0000256" key="2">
    <source>
        <dbReference type="ARBA" id="ARBA00022642"/>
    </source>
</evidence>
<comment type="similarity">
    <text evidence="5 6">Belongs to the kynureninase family.</text>
</comment>
<dbReference type="UniPathway" id="UPA00253">
    <property type="reaction ID" value="UER00329"/>
</dbReference>
<dbReference type="SUPFAM" id="SSF53383">
    <property type="entry name" value="PLP-dependent transferases"/>
    <property type="match status" value="1"/>
</dbReference>
<keyword evidence="4 5" id="KW-0663">Pyridoxal phosphate</keyword>
<dbReference type="Proteomes" id="UP000637239">
    <property type="component" value="Chromosome 4"/>
</dbReference>
<dbReference type="KEGG" id="ache:ACHE_40130A"/>
<reference evidence="8" key="1">
    <citation type="submission" date="2021-01" db="EMBL/GenBank/DDBJ databases">
        <authorList>
            <consortium name="Aspergillus chevalieri M1 genome sequencing consortium"/>
            <person name="Kazuki M."/>
            <person name="Futagami T."/>
        </authorList>
    </citation>
    <scope>NUCLEOTIDE SEQUENCE</scope>
    <source>
        <strain evidence="8">M1</strain>
    </source>
</reference>
<comment type="catalytic activity">
    <reaction evidence="6">
        <text>3-hydroxy-L-kynurenine + H2O = 3-hydroxyanthranilate + L-alanine + H(+)</text>
        <dbReference type="Rhea" id="RHEA:25143"/>
        <dbReference type="ChEBI" id="CHEBI:15377"/>
        <dbReference type="ChEBI" id="CHEBI:15378"/>
        <dbReference type="ChEBI" id="CHEBI:36559"/>
        <dbReference type="ChEBI" id="CHEBI:57972"/>
        <dbReference type="ChEBI" id="CHEBI:58125"/>
        <dbReference type="EC" id="3.7.1.3"/>
    </reaction>
</comment>
<accession>A0A7R7VMY0</accession>
<keyword evidence="2 5" id="KW-0662">Pyridine nucleotide biosynthesis</keyword>
<feature type="binding site" evidence="5">
    <location>
        <position position="247"/>
    </location>
    <ligand>
        <name>pyridoxal 5'-phosphate</name>
        <dbReference type="ChEBI" id="CHEBI:597326"/>
    </ligand>
</feature>
<dbReference type="Gene3D" id="3.90.1150.10">
    <property type="entry name" value="Aspartate Aminotransferase, domain 1"/>
    <property type="match status" value="1"/>
</dbReference>
<comment type="subunit">
    <text evidence="5 6">Homodimer.</text>
</comment>
<comment type="cofactor">
    <cofactor evidence="5 6">
        <name>pyridoxal 5'-phosphate</name>
        <dbReference type="ChEBI" id="CHEBI:597326"/>
    </cofactor>
</comment>
<organism evidence="8 9">
    <name type="scientific">Aspergillus chevalieri</name>
    <name type="common">Eurotium chevalieri</name>
    <dbReference type="NCBI Taxonomy" id="182096"/>
    <lineage>
        <taxon>Eukaryota</taxon>
        <taxon>Fungi</taxon>
        <taxon>Dikarya</taxon>
        <taxon>Ascomycota</taxon>
        <taxon>Pezizomycotina</taxon>
        <taxon>Eurotiomycetes</taxon>
        <taxon>Eurotiomycetidae</taxon>
        <taxon>Eurotiales</taxon>
        <taxon>Aspergillaceae</taxon>
        <taxon>Aspergillus</taxon>
        <taxon>Aspergillus subgen. Aspergillus</taxon>
    </lineage>
</organism>
<comment type="pathway">
    <text evidence="5 6">Amino-acid degradation; L-kynurenine degradation; L-alanine and anthranilate from L-kynurenine: step 1/1.</text>
</comment>
<dbReference type="GeneID" id="66981925"/>
<keyword evidence="9" id="KW-1185">Reference proteome</keyword>
<keyword evidence="1 5" id="KW-0963">Cytoplasm</keyword>
<feature type="modified residue" description="N6-(pyridoxal phosphate)lysine" evidence="5">
    <location>
        <position position="270"/>
    </location>
</feature>
<comment type="catalytic activity">
    <reaction evidence="5 6">
        <text>L-kynurenine + H2O = anthranilate + L-alanine + H(+)</text>
        <dbReference type="Rhea" id="RHEA:16813"/>
        <dbReference type="ChEBI" id="CHEBI:15377"/>
        <dbReference type="ChEBI" id="CHEBI:15378"/>
        <dbReference type="ChEBI" id="CHEBI:16567"/>
        <dbReference type="ChEBI" id="CHEBI:57959"/>
        <dbReference type="ChEBI" id="CHEBI:57972"/>
        <dbReference type="EC" id="3.7.1.3"/>
    </reaction>
</comment>
<dbReference type="InterPro" id="IPR015422">
    <property type="entry name" value="PyrdxlP-dep_Trfase_small"/>
</dbReference>
<dbReference type="GO" id="GO:0030170">
    <property type="term" value="F:pyridoxal phosphate binding"/>
    <property type="evidence" value="ECO:0007669"/>
    <property type="project" value="UniProtKB-UniRule"/>
</dbReference>
<feature type="region of interest" description="Disordered" evidence="7">
    <location>
        <begin position="1"/>
        <end position="24"/>
    </location>
</feature>
<comment type="function">
    <text evidence="5 6">Catalyzes the cleavage of L-kynurenine (L-Kyn) and L-3-hydroxykynurenine (L-3OHKyn) into anthranilic acid (AA) and 3-hydroxyanthranilic acid (3-OHAA), respectively.</text>
</comment>
<dbReference type="GO" id="GO:0034354">
    <property type="term" value="P:'de novo' NAD+ biosynthetic process from L-tryptophan"/>
    <property type="evidence" value="ECO:0007669"/>
    <property type="project" value="UniProtKB-UniRule"/>
</dbReference>
<dbReference type="GO" id="GO:0005737">
    <property type="term" value="C:cytoplasm"/>
    <property type="evidence" value="ECO:0007669"/>
    <property type="project" value="UniProtKB-SubCell"/>
</dbReference>
<dbReference type="PANTHER" id="PTHR14084">
    <property type="entry name" value="KYNURENINASE"/>
    <property type="match status" value="1"/>
</dbReference>
<dbReference type="GO" id="GO:0019805">
    <property type="term" value="P:quinolinate biosynthetic process"/>
    <property type="evidence" value="ECO:0007669"/>
    <property type="project" value="UniProtKB-UniRule"/>
</dbReference>
<dbReference type="GO" id="GO:0043420">
    <property type="term" value="P:anthranilate metabolic process"/>
    <property type="evidence" value="ECO:0007669"/>
    <property type="project" value="UniProtKB-UniRule"/>
</dbReference>
<name>A0A7R7VMY0_ASPCH</name>
<feature type="binding site" evidence="5">
    <location>
        <begin position="158"/>
        <end position="161"/>
    </location>
    <ligand>
        <name>pyridoxal 5'-phosphate</name>
        <dbReference type="ChEBI" id="CHEBI:597326"/>
    </ligand>
</feature>
<evidence type="ECO:0000256" key="7">
    <source>
        <dbReference type="SAM" id="MobiDB-lite"/>
    </source>
</evidence>
<evidence type="ECO:0000256" key="3">
    <source>
        <dbReference type="ARBA" id="ARBA00022801"/>
    </source>
</evidence>
<dbReference type="InterPro" id="IPR010111">
    <property type="entry name" value="Kynureninase"/>
</dbReference>
<evidence type="ECO:0000313" key="8">
    <source>
        <dbReference type="EMBL" id="BCR87566.1"/>
    </source>
</evidence>